<evidence type="ECO:0000256" key="1">
    <source>
        <dbReference type="ARBA" id="ARBA00022741"/>
    </source>
</evidence>
<comment type="caution">
    <text evidence="7">The sequence shown here is derived from an EMBL/GenBank/DDBJ whole genome shotgun (WGS) entry which is preliminary data.</text>
</comment>
<keyword evidence="8" id="KW-1185">Reference proteome</keyword>
<keyword evidence="3 5" id="KW-0347">Helicase</keyword>
<gene>
    <name evidence="7" type="ORF">PGH07_01130</name>
</gene>
<reference evidence="7" key="1">
    <citation type="submission" date="2023-01" db="EMBL/GenBank/DDBJ databases">
        <title>Sulfurovum sp. zt1-1 genome assembly.</title>
        <authorList>
            <person name="Wang J."/>
        </authorList>
    </citation>
    <scope>NUCLEOTIDE SEQUENCE</scope>
    <source>
        <strain evidence="7">Zt1-1</strain>
    </source>
</reference>
<sequence>MNELQQILEHIGNDENFLLSGGAGSGKTYSLVQVIKEVIKQHPAEKVFCMTYTNIAVKEIEERVNHKNLDVSTIHDFLWDNIKHFQKEIKASLIALANDPDSKIKIDNDGDPVPDNFFDAIKEIEYKEYLKINNGIISHDEVIWLSEYMFRTYIKLCDILKDKYRFIFVDEYQDTHKEVVDILLRHIRQSQRKNTIGFFGDAMQSIYSSGVDEINDYIEEGLIKEVKKEQNRRSPRLVIELANRLRTDGIVQEPSDDTKAPNMQDDGTVKEGTIKFIYSTNPDLDLLRDYLTENFGWDFNDNKRLKELNLTHNLIAEKAGFQNLMAIYDKDPIISLKSAITQKIKDDKKYGRPEIIFDENASFDTVVDIFQLKNRQRQLKKDIILANQADRELYDQLKDVPFVEVRKIYLDKDQLIDDKKQTEDEESKKGSKRDNLIKHLFKIQQAISLYQSGKFNEFLAVTDYKINRVQDKIDLKNKIESLINVEDKTIEEVINEADRDGICVTDDKLERFIREKEYVYNRVKKVKFSEFQKLFEYLEGRTPFTTQHKTKGDEFDNVLVILDNGDWTQYNFENLFLENGSESVLKRTQKLFYVCCTRTKENLVVFYHEPSEAVIEKAKEWFGEENVIEI</sequence>
<evidence type="ECO:0000313" key="7">
    <source>
        <dbReference type="EMBL" id="MDM5270774.1"/>
    </source>
</evidence>
<evidence type="ECO:0000256" key="3">
    <source>
        <dbReference type="ARBA" id="ARBA00022806"/>
    </source>
</evidence>
<dbReference type="InterPro" id="IPR027417">
    <property type="entry name" value="P-loop_NTPase"/>
</dbReference>
<protein>
    <submittedName>
        <fullName evidence="7">AAA family ATPase</fullName>
    </submittedName>
</protein>
<dbReference type="Gene3D" id="3.40.50.300">
    <property type="entry name" value="P-loop containing nucleotide triphosphate hydrolases"/>
    <property type="match status" value="2"/>
</dbReference>
<evidence type="ECO:0000313" key="8">
    <source>
        <dbReference type="Proteomes" id="UP001169069"/>
    </source>
</evidence>
<dbReference type="PANTHER" id="PTHR11070:SF3">
    <property type="entry name" value="DNA 3'-5' HELICASE"/>
    <property type="match status" value="1"/>
</dbReference>
<dbReference type="Pfam" id="PF13245">
    <property type="entry name" value="AAA_19"/>
    <property type="match status" value="1"/>
</dbReference>
<keyword evidence="1 5" id="KW-0547">Nucleotide-binding</keyword>
<dbReference type="PANTHER" id="PTHR11070">
    <property type="entry name" value="UVRD / RECB / PCRA DNA HELICASE FAMILY MEMBER"/>
    <property type="match status" value="1"/>
</dbReference>
<keyword evidence="4 5" id="KW-0067">ATP-binding</keyword>
<dbReference type="PROSITE" id="PS51450">
    <property type="entry name" value="LRR"/>
    <property type="match status" value="1"/>
</dbReference>
<feature type="binding site" evidence="5">
    <location>
        <begin position="21"/>
        <end position="28"/>
    </location>
    <ligand>
        <name>ATP</name>
        <dbReference type="ChEBI" id="CHEBI:30616"/>
    </ligand>
</feature>
<dbReference type="PROSITE" id="PS51198">
    <property type="entry name" value="UVRD_HELICASE_ATP_BIND"/>
    <property type="match status" value="1"/>
</dbReference>
<accession>A0ABT7QW57</accession>
<dbReference type="InterPro" id="IPR000212">
    <property type="entry name" value="DNA_helicase_UvrD/REP"/>
</dbReference>
<dbReference type="EMBL" id="JAQIBD010000001">
    <property type="protein sequence ID" value="MDM5270774.1"/>
    <property type="molecule type" value="Genomic_DNA"/>
</dbReference>
<dbReference type="Proteomes" id="UP001169069">
    <property type="component" value="Unassembled WGS sequence"/>
</dbReference>
<keyword evidence="2 5" id="KW-0378">Hydrolase</keyword>
<evidence type="ECO:0000256" key="5">
    <source>
        <dbReference type="PROSITE-ProRule" id="PRU00560"/>
    </source>
</evidence>
<evidence type="ECO:0000256" key="4">
    <source>
        <dbReference type="ARBA" id="ARBA00022840"/>
    </source>
</evidence>
<dbReference type="RefSeq" id="WP_289412050.1">
    <property type="nucleotide sequence ID" value="NZ_JAQIBD010000001.1"/>
</dbReference>
<proteinExistence type="predicted"/>
<evidence type="ECO:0000256" key="2">
    <source>
        <dbReference type="ARBA" id="ARBA00022801"/>
    </source>
</evidence>
<evidence type="ECO:0000259" key="6">
    <source>
        <dbReference type="PROSITE" id="PS51198"/>
    </source>
</evidence>
<dbReference type="SUPFAM" id="SSF52540">
    <property type="entry name" value="P-loop containing nucleoside triphosphate hydrolases"/>
    <property type="match status" value="1"/>
</dbReference>
<dbReference type="InterPro" id="IPR014016">
    <property type="entry name" value="UvrD-like_ATP-bd"/>
</dbReference>
<feature type="domain" description="UvrD-like helicase ATP-binding" evidence="6">
    <location>
        <begin position="1"/>
        <end position="248"/>
    </location>
</feature>
<name>A0ABT7QW57_9BACT</name>
<organism evidence="7 8">
    <name type="scientific">Sulfurovum zhangzhouensis</name>
    <dbReference type="NCBI Taxonomy" id="3019067"/>
    <lineage>
        <taxon>Bacteria</taxon>
        <taxon>Pseudomonadati</taxon>
        <taxon>Campylobacterota</taxon>
        <taxon>Epsilonproteobacteria</taxon>
        <taxon>Campylobacterales</taxon>
        <taxon>Sulfurovaceae</taxon>
        <taxon>Sulfurovum</taxon>
    </lineage>
</organism>
<dbReference type="InterPro" id="IPR001611">
    <property type="entry name" value="Leu-rich_rpt"/>
</dbReference>